<evidence type="ECO:0000256" key="6">
    <source>
        <dbReference type="ARBA" id="ARBA00022729"/>
    </source>
</evidence>
<accession>A0A926FCA2</accession>
<evidence type="ECO:0000256" key="2">
    <source>
        <dbReference type="ARBA" id="ARBA00004193"/>
    </source>
</evidence>
<feature type="domain" description="SLH" evidence="11">
    <location>
        <begin position="101"/>
        <end position="161"/>
    </location>
</feature>
<evidence type="ECO:0000256" key="5">
    <source>
        <dbReference type="ARBA" id="ARBA00022592"/>
    </source>
</evidence>
<comment type="caution">
    <text evidence="12">The sequence shown here is derived from an EMBL/GenBank/DDBJ whole genome shotgun (WGS) entry which is preliminary data.</text>
</comment>
<dbReference type="GO" id="GO:0005886">
    <property type="term" value="C:plasma membrane"/>
    <property type="evidence" value="ECO:0007669"/>
    <property type="project" value="UniProtKB-SubCell"/>
</dbReference>
<dbReference type="Proteomes" id="UP000647416">
    <property type="component" value="Unassembled WGS sequence"/>
</dbReference>
<keyword evidence="7" id="KW-0677">Repeat</keyword>
<evidence type="ECO:0000256" key="7">
    <source>
        <dbReference type="ARBA" id="ARBA00022737"/>
    </source>
</evidence>
<proteinExistence type="inferred from homology"/>
<feature type="domain" description="SLH" evidence="11">
    <location>
        <begin position="162"/>
        <end position="225"/>
    </location>
</feature>
<evidence type="ECO:0000256" key="3">
    <source>
        <dbReference type="ARBA" id="ARBA00008725"/>
    </source>
</evidence>
<organism evidence="12 13">
    <name type="scientific">Qingrenia yutianensis</name>
    <dbReference type="NCBI Taxonomy" id="2763676"/>
    <lineage>
        <taxon>Bacteria</taxon>
        <taxon>Bacillati</taxon>
        <taxon>Bacillota</taxon>
        <taxon>Clostridia</taxon>
        <taxon>Eubacteriales</taxon>
        <taxon>Oscillospiraceae</taxon>
        <taxon>Qingrenia</taxon>
    </lineage>
</organism>
<evidence type="ECO:0000313" key="12">
    <source>
        <dbReference type="EMBL" id="MBC8596627.1"/>
    </source>
</evidence>
<keyword evidence="13" id="KW-1185">Reference proteome</keyword>
<dbReference type="AlphaFoldDB" id="A0A926FCA2"/>
<comment type="subcellular location">
    <subcellularLocation>
        <location evidence="2">Cell membrane</location>
        <topology evidence="2">Lipid-anchor</topology>
    </subcellularLocation>
</comment>
<evidence type="ECO:0000313" key="13">
    <source>
        <dbReference type="Proteomes" id="UP000647416"/>
    </source>
</evidence>
<comment type="function">
    <text evidence="1">Part of the ABC transporter complex PstSACB involved in phosphate import.</text>
</comment>
<dbReference type="Gene3D" id="3.40.190.10">
    <property type="entry name" value="Periplasmic binding protein-like II"/>
    <property type="match status" value="2"/>
</dbReference>
<keyword evidence="9" id="KW-0449">Lipoprotein</keyword>
<protein>
    <submittedName>
        <fullName evidence="12">Substrate-binding domain-containing protein</fullName>
    </submittedName>
</protein>
<feature type="chain" id="PRO_5038452946" evidence="10">
    <location>
        <begin position="26"/>
        <end position="596"/>
    </location>
</feature>
<sequence>MKRTKRILSFVLMLSVLFTCFACYAETENTDNGGMFTVVSVDYPGGEELFGKSYEKYSRLCARFSDDKTPIPLSMYYDGKMFATVPKFDANRVIEVFIGDEAVFTDYNDEHSFDFYYMKKLSISGVVNGDNEGKANPLSEITRAEATAMVMRFLGLPAVDGAESKFDDVKKDDWFCDVVASANKYGIVNGDSETKFSPERSISREEFVAIAARATYLAGLRSEDKSVTKENFADYRSVVAEDLDKVSDWAIPAYHTLGYNVPVDYEDGTELDAEGVPISIMFYRPSQNITRFEVSVVLARIQENYQVYPSSLAVQYGFDKEMPTIDGSTSTYPFTEAVYQNLFSNGYMHPQMPQKHSKSHASYERLINGDVDMIFASVYPASDVLELAKENGVEIELVPIAYDAMVFFTNIENSAENLTSEQITNIYVDNKYTNWNEIGGPDALLYPYCRNNDSGSHAQMERHFLNGKEINEKIRNETTSVSMSNVLTDVQGAITTDPAGYALGYSIYYYFNNMDMFYDTSKTLKLLAIDGVYPTDETIADGTYPLSNNTYIAYIKGSKGEERAKKMADFMLTDAGQMCVKYAGFGTLRPIDEDVD</sequence>
<dbReference type="InterPro" id="IPR001119">
    <property type="entry name" value="SLH_dom"/>
</dbReference>
<dbReference type="PANTHER" id="PTHR30570:SF1">
    <property type="entry name" value="PHOSPHATE-BINDING PROTEIN PSTS"/>
    <property type="match status" value="1"/>
</dbReference>
<comment type="subunit">
    <text evidence="4">The complex is composed of two ATP-binding proteins (PstB), two transmembrane proteins (PstC and PstA) and a solute-binding protein (PstS).</text>
</comment>
<evidence type="ECO:0000256" key="1">
    <source>
        <dbReference type="ARBA" id="ARBA00002841"/>
    </source>
</evidence>
<keyword evidence="6 10" id="KW-0732">Signal</keyword>
<evidence type="ECO:0000256" key="9">
    <source>
        <dbReference type="ARBA" id="ARBA00023288"/>
    </source>
</evidence>
<evidence type="ECO:0000256" key="8">
    <source>
        <dbReference type="ARBA" id="ARBA00023139"/>
    </source>
</evidence>
<feature type="domain" description="SLH" evidence="11">
    <location>
        <begin position="237"/>
        <end position="312"/>
    </location>
</feature>
<dbReference type="PANTHER" id="PTHR30570">
    <property type="entry name" value="PERIPLASMIC PHOSPHATE BINDING COMPONENT OF PHOSPHATE ABC TRANSPORTER"/>
    <property type="match status" value="1"/>
</dbReference>
<dbReference type="SUPFAM" id="SSF53850">
    <property type="entry name" value="Periplasmic binding protein-like II"/>
    <property type="match status" value="1"/>
</dbReference>
<gene>
    <name evidence="12" type="ORF">H8706_07050</name>
</gene>
<evidence type="ECO:0000256" key="10">
    <source>
        <dbReference type="SAM" id="SignalP"/>
    </source>
</evidence>
<reference evidence="12" key="1">
    <citation type="submission" date="2020-08" db="EMBL/GenBank/DDBJ databases">
        <title>Genome public.</title>
        <authorList>
            <person name="Liu C."/>
            <person name="Sun Q."/>
        </authorList>
    </citation>
    <scope>NUCLEOTIDE SEQUENCE</scope>
    <source>
        <strain evidence="12">NSJ-50</strain>
    </source>
</reference>
<keyword evidence="8" id="KW-0564">Palmitate</keyword>
<dbReference type="InterPro" id="IPR050811">
    <property type="entry name" value="Phosphate_ABC_transporter"/>
</dbReference>
<evidence type="ECO:0000256" key="4">
    <source>
        <dbReference type="ARBA" id="ARBA00011529"/>
    </source>
</evidence>
<dbReference type="Pfam" id="PF00395">
    <property type="entry name" value="SLH"/>
    <property type="match status" value="2"/>
</dbReference>
<feature type="signal peptide" evidence="10">
    <location>
        <begin position="1"/>
        <end position="25"/>
    </location>
</feature>
<dbReference type="PROSITE" id="PS51272">
    <property type="entry name" value="SLH"/>
    <property type="match status" value="3"/>
</dbReference>
<dbReference type="EMBL" id="JACRTE010000006">
    <property type="protein sequence ID" value="MBC8596627.1"/>
    <property type="molecule type" value="Genomic_DNA"/>
</dbReference>
<dbReference type="GO" id="GO:0006817">
    <property type="term" value="P:phosphate ion transport"/>
    <property type="evidence" value="ECO:0007669"/>
    <property type="project" value="UniProtKB-KW"/>
</dbReference>
<comment type="similarity">
    <text evidence="3">Belongs to the PstS family.</text>
</comment>
<keyword evidence="5" id="KW-0813">Transport</keyword>
<keyword evidence="5" id="KW-0592">Phosphate transport</keyword>
<name>A0A926FCA2_9FIRM</name>
<dbReference type="InterPro" id="IPR024370">
    <property type="entry name" value="PBP_domain"/>
</dbReference>
<evidence type="ECO:0000259" key="11">
    <source>
        <dbReference type="PROSITE" id="PS51272"/>
    </source>
</evidence>
<dbReference type="RefSeq" id="WP_262432068.1">
    <property type="nucleotide sequence ID" value="NZ_JACRTE010000006.1"/>
</dbReference>
<dbReference type="Pfam" id="PF12849">
    <property type="entry name" value="PBP_like_2"/>
    <property type="match status" value="1"/>
</dbReference>